<evidence type="ECO:0000313" key="3">
    <source>
        <dbReference type="Proteomes" id="UP000216533"/>
    </source>
</evidence>
<organism evidence="2 3">
    <name type="scientific">Parenemella sanctibonifatiensis</name>
    <dbReference type="NCBI Taxonomy" id="2016505"/>
    <lineage>
        <taxon>Bacteria</taxon>
        <taxon>Bacillati</taxon>
        <taxon>Actinomycetota</taxon>
        <taxon>Actinomycetes</taxon>
        <taxon>Propionibacteriales</taxon>
        <taxon>Propionibacteriaceae</taxon>
        <taxon>Parenemella</taxon>
    </lineage>
</organism>
<protein>
    <recommendedName>
        <fullName evidence="4">Prepilin type IV endopeptidase peptidase domain-containing protein</fullName>
    </recommendedName>
</protein>
<dbReference type="EMBL" id="NMVI01000008">
    <property type="protein sequence ID" value="OYN89635.1"/>
    <property type="molecule type" value="Genomic_DNA"/>
</dbReference>
<comment type="caution">
    <text evidence="2">The sequence shown here is derived from an EMBL/GenBank/DDBJ whole genome shotgun (WGS) entry which is preliminary data.</text>
</comment>
<accession>A0A255EJ34</accession>
<dbReference type="Proteomes" id="UP000216533">
    <property type="component" value="Unassembled WGS sequence"/>
</dbReference>
<feature type="transmembrane region" description="Helical" evidence="1">
    <location>
        <begin position="44"/>
        <end position="62"/>
    </location>
</feature>
<dbReference type="RefSeq" id="WP_094449841.1">
    <property type="nucleotide sequence ID" value="NZ_NMVI01000008.1"/>
</dbReference>
<keyword evidence="1" id="KW-1133">Transmembrane helix</keyword>
<name>A0A255EJ34_9ACTN</name>
<feature type="transmembrane region" description="Helical" evidence="1">
    <location>
        <begin position="69"/>
        <end position="92"/>
    </location>
</feature>
<evidence type="ECO:0000313" key="2">
    <source>
        <dbReference type="EMBL" id="OYN89635.1"/>
    </source>
</evidence>
<sequence length="212" mass="22160">MMLLIAAALIACVGLGPALRLLPEPPADTPGAETKLPYADLPGRWRWATRLVIVVAAAPLALRLDPAMAPVWAVVVMVAVPLACIDAATTWLPRLPCQIGWAMTALALIASAWTNDRIDIIWMGAVGGGAAAAILWLVWRLRAGLGFGDVRFVLITGAALGALGWPAWWWGMVAGTALGAATGIIWRSRGRRDGFPYAPGLAAGAWLAALAG</sequence>
<evidence type="ECO:0008006" key="4">
    <source>
        <dbReference type="Google" id="ProtNLM"/>
    </source>
</evidence>
<gene>
    <name evidence="2" type="ORF">CGZ92_02660</name>
</gene>
<evidence type="ECO:0000256" key="1">
    <source>
        <dbReference type="SAM" id="Phobius"/>
    </source>
</evidence>
<keyword evidence="1" id="KW-0812">Transmembrane</keyword>
<keyword evidence="1" id="KW-0472">Membrane</keyword>
<reference evidence="2 3" key="1">
    <citation type="submission" date="2017-07" db="EMBL/GenBank/DDBJ databases">
        <title>Draft whole genome sequences of clinical Proprionibacteriaceae strains.</title>
        <authorList>
            <person name="Bernier A.-M."/>
            <person name="Bernard K."/>
            <person name="Domingo M.-C."/>
        </authorList>
    </citation>
    <scope>NUCLEOTIDE SEQUENCE [LARGE SCALE GENOMIC DNA]</scope>
    <source>
        <strain evidence="2 3">NML 160184</strain>
    </source>
</reference>
<feature type="transmembrane region" description="Helical" evidence="1">
    <location>
        <begin position="121"/>
        <end position="139"/>
    </location>
</feature>
<proteinExistence type="predicted"/>
<dbReference type="AlphaFoldDB" id="A0A255EJ34"/>